<feature type="domain" description="ABC transmembrane type-2" evidence="12">
    <location>
        <begin position="33"/>
        <end position="255"/>
    </location>
</feature>
<dbReference type="PANTHER" id="PTHR30413:SF10">
    <property type="entry name" value="CAPSULE POLYSACCHARIDE EXPORT INNER-MEMBRANE PROTEIN CTRC"/>
    <property type="match status" value="1"/>
</dbReference>
<evidence type="ECO:0000256" key="11">
    <source>
        <dbReference type="RuleBase" id="RU361157"/>
    </source>
</evidence>
<evidence type="ECO:0000313" key="14">
    <source>
        <dbReference type="Proteomes" id="UP001589773"/>
    </source>
</evidence>
<evidence type="ECO:0000313" key="13">
    <source>
        <dbReference type="EMBL" id="MFC0253181.1"/>
    </source>
</evidence>
<feature type="transmembrane region" description="Helical" evidence="11">
    <location>
        <begin position="235"/>
        <end position="256"/>
    </location>
</feature>
<evidence type="ECO:0000256" key="4">
    <source>
        <dbReference type="ARBA" id="ARBA00022475"/>
    </source>
</evidence>
<keyword evidence="14" id="KW-1185">Reference proteome</keyword>
<comment type="caution">
    <text evidence="13">The sequence shown here is derived from an EMBL/GenBank/DDBJ whole genome shotgun (WGS) entry which is preliminary data.</text>
</comment>
<keyword evidence="5" id="KW-0762">Sugar transport</keyword>
<dbReference type="Proteomes" id="UP001589773">
    <property type="component" value="Unassembled WGS sequence"/>
</dbReference>
<evidence type="ECO:0000256" key="6">
    <source>
        <dbReference type="ARBA" id="ARBA00022692"/>
    </source>
</evidence>
<comment type="similarity">
    <text evidence="2 11">Belongs to the ABC-2 integral membrane protein family.</text>
</comment>
<dbReference type="PROSITE" id="PS51012">
    <property type="entry name" value="ABC_TM2"/>
    <property type="match status" value="1"/>
</dbReference>
<dbReference type="EMBL" id="JBHLWP010000013">
    <property type="protein sequence ID" value="MFC0253181.1"/>
    <property type="molecule type" value="Genomic_DNA"/>
</dbReference>
<keyword evidence="3 11" id="KW-0813">Transport</keyword>
<keyword evidence="9" id="KW-0625">Polysaccharide transport</keyword>
<evidence type="ECO:0000256" key="10">
    <source>
        <dbReference type="ARBA" id="ARBA00023136"/>
    </source>
</evidence>
<evidence type="ECO:0000256" key="8">
    <source>
        <dbReference type="ARBA" id="ARBA00022989"/>
    </source>
</evidence>
<feature type="transmembrane region" description="Helical" evidence="11">
    <location>
        <begin position="146"/>
        <end position="170"/>
    </location>
</feature>
<dbReference type="PRINTS" id="PR00164">
    <property type="entry name" value="ABC2TRNSPORT"/>
</dbReference>
<evidence type="ECO:0000256" key="9">
    <source>
        <dbReference type="ARBA" id="ARBA00023047"/>
    </source>
</evidence>
<sequence>MTALSRPGLSVLYSTWNALFLRETVNRLSAGRAAWVWLLVEPMVHVFFMLAMFTLVRVTAVGGIDVTVWLTIGMLSFFLFRRTANQCANAIGANRALFTYRQVKPVDTVLVRAASEGFLMLLVISLAVVILALLDHRVAPADPLELMGALLGLWLVGLGYGLMASVAVELIPELGKILSMIMMPLYLMSGVMVQIGAIPEPYRSWLALNPLVHGLEAARLAFAPYYHTISTLSLAYLYGWALVLVFLGLALHVRFANRLVSQ</sequence>
<keyword evidence="8 11" id="KW-1133">Transmembrane helix</keyword>
<keyword evidence="6 11" id="KW-0812">Transmembrane</keyword>
<evidence type="ECO:0000256" key="1">
    <source>
        <dbReference type="ARBA" id="ARBA00004651"/>
    </source>
</evidence>
<feature type="transmembrane region" description="Helical" evidence="11">
    <location>
        <begin position="109"/>
        <end position="134"/>
    </location>
</feature>
<comment type="subcellular location">
    <subcellularLocation>
        <location evidence="11">Cell inner membrane</location>
        <topology evidence="11">Multi-pass membrane protein</topology>
    </subcellularLocation>
    <subcellularLocation>
        <location evidence="1">Cell membrane</location>
        <topology evidence="1">Multi-pass membrane protein</topology>
    </subcellularLocation>
</comment>
<evidence type="ECO:0000256" key="5">
    <source>
        <dbReference type="ARBA" id="ARBA00022597"/>
    </source>
</evidence>
<name>A0ABV6FI68_9BURK</name>
<keyword evidence="4 11" id="KW-1003">Cell membrane</keyword>
<dbReference type="PANTHER" id="PTHR30413">
    <property type="entry name" value="INNER MEMBRANE TRANSPORT PERMEASE"/>
    <property type="match status" value="1"/>
</dbReference>
<feature type="transmembrane region" description="Helical" evidence="11">
    <location>
        <begin position="34"/>
        <end position="54"/>
    </location>
</feature>
<feature type="transmembrane region" description="Helical" evidence="11">
    <location>
        <begin position="60"/>
        <end position="80"/>
    </location>
</feature>
<dbReference type="RefSeq" id="WP_379680168.1">
    <property type="nucleotide sequence ID" value="NZ_JBHLWP010000013.1"/>
</dbReference>
<evidence type="ECO:0000256" key="7">
    <source>
        <dbReference type="ARBA" id="ARBA00022903"/>
    </source>
</evidence>
<keyword evidence="10 11" id="KW-0472">Membrane</keyword>
<reference evidence="13 14" key="1">
    <citation type="submission" date="2024-09" db="EMBL/GenBank/DDBJ databases">
        <authorList>
            <person name="Sun Q."/>
            <person name="Mori K."/>
        </authorList>
    </citation>
    <scope>NUCLEOTIDE SEQUENCE [LARGE SCALE GENOMIC DNA]</scope>
    <source>
        <strain evidence="13 14">CCM 7792</strain>
    </source>
</reference>
<dbReference type="InterPro" id="IPR047817">
    <property type="entry name" value="ABC2_TM_bact-type"/>
</dbReference>
<organism evidence="13 14">
    <name type="scientific">Massilia consociata</name>
    <dbReference type="NCBI Taxonomy" id="760117"/>
    <lineage>
        <taxon>Bacteria</taxon>
        <taxon>Pseudomonadati</taxon>
        <taxon>Pseudomonadota</taxon>
        <taxon>Betaproteobacteria</taxon>
        <taxon>Burkholderiales</taxon>
        <taxon>Oxalobacteraceae</taxon>
        <taxon>Telluria group</taxon>
        <taxon>Massilia</taxon>
    </lineage>
</organism>
<dbReference type="InterPro" id="IPR000412">
    <property type="entry name" value="ABC_2_transport"/>
</dbReference>
<accession>A0ABV6FI68</accession>
<evidence type="ECO:0000256" key="3">
    <source>
        <dbReference type="ARBA" id="ARBA00022448"/>
    </source>
</evidence>
<keyword evidence="7" id="KW-0972">Capsule biogenesis/degradation</keyword>
<gene>
    <name evidence="13" type="ORF">ACFFJK_14870</name>
</gene>
<dbReference type="InterPro" id="IPR013525">
    <property type="entry name" value="ABC2_TM"/>
</dbReference>
<dbReference type="Pfam" id="PF01061">
    <property type="entry name" value="ABC2_membrane"/>
    <property type="match status" value="1"/>
</dbReference>
<protein>
    <recommendedName>
        <fullName evidence="11">Transport permease protein</fullName>
    </recommendedName>
</protein>
<feature type="transmembrane region" description="Helical" evidence="11">
    <location>
        <begin position="177"/>
        <end position="198"/>
    </location>
</feature>
<evidence type="ECO:0000259" key="12">
    <source>
        <dbReference type="PROSITE" id="PS51012"/>
    </source>
</evidence>
<proteinExistence type="inferred from homology"/>
<evidence type="ECO:0000256" key="2">
    <source>
        <dbReference type="ARBA" id="ARBA00007783"/>
    </source>
</evidence>